<dbReference type="RefSeq" id="WP_115092640.1">
    <property type="nucleotide sequence ID" value="NZ_CP068107.1"/>
</dbReference>
<dbReference type="EMBL" id="UGQL01000002">
    <property type="protein sequence ID" value="STZ70072.1"/>
    <property type="molecule type" value="Genomic_DNA"/>
</dbReference>
<protein>
    <submittedName>
        <fullName evidence="9">Colicin uptake protein TolQ</fullName>
    </submittedName>
</protein>
<evidence type="ECO:0000256" key="4">
    <source>
        <dbReference type="ARBA" id="ARBA00022989"/>
    </source>
</evidence>
<evidence type="ECO:0000256" key="7">
    <source>
        <dbReference type="SAM" id="Phobius"/>
    </source>
</evidence>
<evidence type="ECO:0000256" key="5">
    <source>
        <dbReference type="ARBA" id="ARBA00023136"/>
    </source>
</evidence>
<feature type="transmembrane region" description="Helical" evidence="7">
    <location>
        <begin position="184"/>
        <end position="205"/>
    </location>
</feature>
<evidence type="ECO:0000256" key="6">
    <source>
        <dbReference type="RuleBase" id="RU004057"/>
    </source>
</evidence>
<sequence length="236" mass="26060">MFTFLQASPDAITTAVTDLNEVVTQESQISALDFVLKGGIFMIPIILLFIYTIYLSIERYLYIRKQTKYDATVLPNTLNLLEKGQMDSVDLTLSRDNNSYTKVILEGTHSIGRPITEIEANMERLATIEIGKMEKKMAHLGLIAGIAPTLGFVGTILGVIRIFYNISISEDISIANISGGLYEKMISSGSGLVVGIIAYAAYHLLNSSIDTYLLNTQQTILDFINAIQRPNGNQKK</sequence>
<dbReference type="Proteomes" id="UP000255024">
    <property type="component" value="Unassembled WGS sequence"/>
</dbReference>
<keyword evidence="2" id="KW-1003">Cell membrane</keyword>
<gene>
    <name evidence="9" type="primary">tolQ_2</name>
    <name evidence="9" type="ORF">NCTC11179_03597</name>
</gene>
<dbReference type="GO" id="GO:0005886">
    <property type="term" value="C:plasma membrane"/>
    <property type="evidence" value="ECO:0007669"/>
    <property type="project" value="UniProtKB-SubCell"/>
</dbReference>
<accession>A0A378U6U8</accession>
<keyword evidence="6" id="KW-0813">Transport</keyword>
<dbReference type="InterPro" id="IPR002898">
    <property type="entry name" value="MotA_ExbB_proton_chnl"/>
</dbReference>
<keyword evidence="6" id="KW-0653">Protein transport</keyword>
<reference evidence="9 10" key="1">
    <citation type="submission" date="2018-06" db="EMBL/GenBank/DDBJ databases">
        <authorList>
            <consortium name="Pathogen Informatics"/>
            <person name="Doyle S."/>
        </authorList>
    </citation>
    <scope>NUCLEOTIDE SEQUENCE [LARGE SCALE GENOMIC DNA]</scope>
    <source>
        <strain evidence="9 10">NCTC11179</strain>
    </source>
</reference>
<feature type="domain" description="MotA/TolQ/ExbB proton channel" evidence="8">
    <location>
        <begin position="111"/>
        <end position="214"/>
    </location>
</feature>
<keyword evidence="10" id="KW-1185">Reference proteome</keyword>
<dbReference type="InterPro" id="IPR050790">
    <property type="entry name" value="ExbB/TolQ_transport"/>
</dbReference>
<keyword evidence="3 7" id="KW-0812">Transmembrane</keyword>
<dbReference type="GO" id="GO:0017038">
    <property type="term" value="P:protein import"/>
    <property type="evidence" value="ECO:0007669"/>
    <property type="project" value="TreeGrafter"/>
</dbReference>
<feature type="transmembrane region" description="Helical" evidence="7">
    <location>
        <begin position="140"/>
        <end position="164"/>
    </location>
</feature>
<dbReference type="PANTHER" id="PTHR30625">
    <property type="entry name" value="PROTEIN TOLQ"/>
    <property type="match status" value="1"/>
</dbReference>
<dbReference type="Pfam" id="PF01618">
    <property type="entry name" value="MotA_ExbB"/>
    <property type="match status" value="1"/>
</dbReference>
<evidence type="ECO:0000256" key="1">
    <source>
        <dbReference type="ARBA" id="ARBA00004651"/>
    </source>
</evidence>
<dbReference type="AlphaFoldDB" id="A0A378U6U8"/>
<evidence type="ECO:0000256" key="2">
    <source>
        <dbReference type="ARBA" id="ARBA00022475"/>
    </source>
</evidence>
<comment type="similarity">
    <text evidence="6">Belongs to the exbB/tolQ family.</text>
</comment>
<keyword evidence="5 7" id="KW-0472">Membrane</keyword>
<proteinExistence type="inferred from homology"/>
<evidence type="ECO:0000313" key="10">
    <source>
        <dbReference type="Proteomes" id="UP000255024"/>
    </source>
</evidence>
<name>A0A378U6U8_MYROD</name>
<organism evidence="9 10">
    <name type="scientific">Myroides odoratus</name>
    <name type="common">Flavobacterium odoratum</name>
    <dbReference type="NCBI Taxonomy" id="256"/>
    <lineage>
        <taxon>Bacteria</taxon>
        <taxon>Pseudomonadati</taxon>
        <taxon>Bacteroidota</taxon>
        <taxon>Flavobacteriia</taxon>
        <taxon>Flavobacteriales</taxon>
        <taxon>Flavobacteriaceae</taxon>
        <taxon>Myroides</taxon>
    </lineage>
</organism>
<evidence type="ECO:0000259" key="8">
    <source>
        <dbReference type="Pfam" id="PF01618"/>
    </source>
</evidence>
<comment type="subcellular location">
    <subcellularLocation>
        <location evidence="1">Cell membrane</location>
        <topology evidence="1">Multi-pass membrane protein</topology>
    </subcellularLocation>
    <subcellularLocation>
        <location evidence="6">Membrane</location>
        <topology evidence="6">Multi-pass membrane protein</topology>
    </subcellularLocation>
</comment>
<evidence type="ECO:0000313" key="9">
    <source>
        <dbReference type="EMBL" id="STZ70072.1"/>
    </source>
</evidence>
<dbReference type="PANTHER" id="PTHR30625:SF17">
    <property type="entry name" value="TOLQ-RELATED"/>
    <property type="match status" value="1"/>
</dbReference>
<evidence type="ECO:0000256" key="3">
    <source>
        <dbReference type="ARBA" id="ARBA00022692"/>
    </source>
</evidence>
<feature type="transmembrane region" description="Helical" evidence="7">
    <location>
        <begin position="34"/>
        <end position="57"/>
    </location>
</feature>
<keyword evidence="4 7" id="KW-1133">Transmembrane helix</keyword>